<dbReference type="GO" id="GO:0050660">
    <property type="term" value="F:flavin adenine dinucleotide binding"/>
    <property type="evidence" value="ECO:0007669"/>
    <property type="project" value="InterPro"/>
</dbReference>
<dbReference type="NCBIfam" id="TIGR00737">
    <property type="entry name" value="nifR3_yhdG"/>
    <property type="match status" value="1"/>
</dbReference>
<evidence type="ECO:0000256" key="3">
    <source>
        <dbReference type="ARBA" id="ARBA00022555"/>
    </source>
</evidence>
<dbReference type="RefSeq" id="WP_230339426.1">
    <property type="nucleotide sequence ID" value="NZ_CP069798.1"/>
</dbReference>
<keyword evidence="3 12" id="KW-0820">tRNA-binding</keyword>
<evidence type="ECO:0000313" key="18">
    <source>
        <dbReference type="Proteomes" id="UP000653156"/>
    </source>
</evidence>
<feature type="binding site" evidence="12 15">
    <location>
        <position position="139"/>
    </location>
    <ligand>
        <name>FMN</name>
        <dbReference type="ChEBI" id="CHEBI:58210"/>
    </ligand>
</feature>
<evidence type="ECO:0000256" key="7">
    <source>
        <dbReference type="ARBA" id="ARBA00022857"/>
    </source>
</evidence>
<dbReference type="PANTHER" id="PTHR45846">
    <property type="entry name" value="TRNA-DIHYDROURIDINE(47) SYNTHASE [NAD(P)(+)]-LIKE"/>
    <property type="match status" value="1"/>
</dbReference>
<dbReference type="Gene3D" id="1.10.1200.80">
    <property type="entry name" value="Putative flavin oxidoreducatase, domain 2"/>
    <property type="match status" value="1"/>
</dbReference>
<evidence type="ECO:0000256" key="9">
    <source>
        <dbReference type="ARBA" id="ARBA00023002"/>
    </source>
</evidence>
<dbReference type="SUPFAM" id="SSF51395">
    <property type="entry name" value="FMN-linked oxidoreductases"/>
    <property type="match status" value="1"/>
</dbReference>
<evidence type="ECO:0000256" key="2">
    <source>
        <dbReference type="ARBA" id="ARBA00002790"/>
    </source>
</evidence>
<keyword evidence="5 12" id="KW-0288">FMN</keyword>
<feature type="binding site" evidence="15">
    <location>
        <position position="169"/>
    </location>
    <ligand>
        <name>FMN</name>
        <dbReference type="ChEBI" id="CHEBI:58210"/>
    </ligand>
</feature>
<dbReference type="InterPro" id="IPR004652">
    <property type="entry name" value="DusB-like"/>
</dbReference>
<feature type="binding site" evidence="12 15">
    <location>
        <position position="70"/>
    </location>
    <ligand>
        <name>FMN</name>
        <dbReference type="ChEBI" id="CHEBI:58210"/>
    </ligand>
</feature>
<dbReference type="InterPro" id="IPR032887">
    <property type="entry name" value="DusB"/>
</dbReference>
<evidence type="ECO:0000256" key="4">
    <source>
        <dbReference type="ARBA" id="ARBA00022630"/>
    </source>
</evidence>
<dbReference type="InterPro" id="IPR013785">
    <property type="entry name" value="Aldolase_TIM"/>
</dbReference>
<proteinExistence type="inferred from homology"/>
<dbReference type="GO" id="GO:0017150">
    <property type="term" value="F:tRNA dihydrouridine synthase activity"/>
    <property type="evidence" value="ECO:0007669"/>
    <property type="project" value="UniProtKB-UniRule"/>
</dbReference>
<keyword evidence="4 12" id="KW-0285">Flavoprotein</keyword>
<dbReference type="InterPro" id="IPR001269">
    <property type="entry name" value="DUS_fam"/>
</dbReference>
<dbReference type="CDD" id="cd02801">
    <property type="entry name" value="DUS_like_FMN"/>
    <property type="match status" value="1"/>
</dbReference>
<feature type="binding site" evidence="12 15">
    <location>
        <begin position="224"/>
        <end position="225"/>
    </location>
    <ligand>
        <name>FMN</name>
        <dbReference type="ChEBI" id="CHEBI:58210"/>
    </ligand>
</feature>
<evidence type="ECO:0000256" key="15">
    <source>
        <dbReference type="PIRSR" id="PIRSR006621-2"/>
    </source>
</evidence>
<dbReference type="EMBL" id="CP069798">
    <property type="protein sequence ID" value="QRQ82136.1"/>
    <property type="molecule type" value="Genomic_DNA"/>
</dbReference>
<feature type="domain" description="DUS-like FMN-binding" evidence="16">
    <location>
        <begin position="14"/>
        <end position="313"/>
    </location>
</feature>
<feature type="active site" description="Proton donor" evidence="12 14">
    <location>
        <position position="100"/>
    </location>
</feature>
<dbReference type="GO" id="GO:0010181">
    <property type="term" value="F:FMN binding"/>
    <property type="evidence" value="ECO:0007669"/>
    <property type="project" value="UniProtKB-UniRule"/>
</dbReference>
<dbReference type="KEGG" id="ptes:JQU52_01490"/>
<dbReference type="PROSITE" id="PS01136">
    <property type="entry name" value="UPF0034"/>
    <property type="match status" value="1"/>
</dbReference>
<dbReference type="Proteomes" id="UP000653156">
    <property type="component" value="Chromosome"/>
</dbReference>
<feature type="binding site" evidence="12">
    <location>
        <begin position="200"/>
        <end position="202"/>
    </location>
    <ligand>
        <name>FMN</name>
        <dbReference type="ChEBI" id="CHEBI:58210"/>
    </ligand>
</feature>
<dbReference type="InterPro" id="IPR018517">
    <property type="entry name" value="tRNA_hU_synthase_CS"/>
</dbReference>
<evidence type="ECO:0000313" key="17">
    <source>
        <dbReference type="EMBL" id="QRQ82136.1"/>
    </source>
</evidence>
<dbReference type="AlphaFoldDB" id="A0A892ZKB5"/>
<evidence type="ECO:0000259" key="16">
    <source>
        <dbReference type="Pfam" id="PF01207"/>
    </source>
</evidence>
<comment type="similarity">
    <text evidence="13">Belongs to the dus family.</text>
</comment>
<organism evidence="17 18">
    <name type="scientific">Paralysiella testudinis</name>
    <dbReference type="NCBI Taxonomy" id="2809020"/>
    <lineage>
        <taxon>Bacteria</taxon>
        <taxon>Pseudomonadati</taxon>
        <taxon>Pseudomonadota</taxon>
        <taxon>Betaproteobacteria</taxon>
        <taxon>Neisseriales</taxon>
        <taxon>Neisseriaceae</taxon>
        <taxon>Paralysiella</taxon>
    </lineage>
</organism>
<sequence length="339" mass="36484">MQIGPYSIATPLALAPMAGITDKPFRQLCRRMGAGWAVSEMITSDPSLQHSKKTLSRADHAGEAGVIAVQIAGSDPQQLAAAAQYNVARGAQVIDINMGCPAKKVCHVQAGSALLQNEALVAAILHAVVRAVPVPVTLKTRLGWNDDNRNIATIARLAEDAGIAALAIHGRTRTQMYQGRASYDLIAAVKQTVQMPLWVNGDLSSPQQAMAVWRYTQADGVMIGRGAQGQPWLFRDLAHYRQYGRLPEALSVAEHAEMVLQHIAAMHVFYGETTGVRVARKHIGWYVAALPGGEGFRRAVNRLDSAAAQYDALAAYLDVQVQTLNAWPCAYRPAFGAAA</sequence>
<name>A0A892ZKB5_9NEIS</name>
<evidence type="ECO:0000256" key="5">
    <source>
        <dbReference type="ARBA" id="ARBA00022643"/>
    </source>
</evidence>
<evidence type="ECO:0000256" key="14">
    <source>
        <dbReference type="PIRSR" id="PIRSR006621-1"/>
    </source>
</evidence>
<reference evidence="17" key="1">
    <citation type="submission" date="2021-02" db="EMBL/GenBank/DDBJ databases">
        <title>Neisseriaceae sp. 26B isolated from the cloaca of a Common Toad-headed Turtle (Mesoclemmys nasuta).</title>
        <authorList>
            <person name="Spergser J."/>
            <person name="Busse H.-J."/>
        </authorList>
    </citation>
    <scope>NUCLEOTIDE SEQUENCE</scope>
    <source>
        <strain evidence="17">26B</strain>
    </source>
</reference>
<comment type="catalytic activity">
    <reaction evidence="11 12">
        <text>a 5,6-dihydrouridine in tRNA + NAD(+) = a uridine in tRNA + NADH + H(+)</text>
        <dbReference type="Rhea" id="RHEA:54452"/>
        <dbReference type="Rhea" id="RHEA-COMP:13339"/>
        <dbReference type="Rhea" id="RHEA-COMP:13887"/>
        <dbReference type="ChEBI" id="CHEBI:15378"/>
        <dbReference type="ChEBI" id="CHEBI:57540"/>
        <dbReference type="ChEBI" id="CHEBI:57945"/>
        <dbReference type="ChEBI" id="CHEBI:65315"/>
        <dbReference type="ChEBI" id="CHEBI:74443"/>
    </reaction>
</comment>
<evidence type="ECO:0000256" key="12">
    <source>
        <dbReference type="HAMAP-Rule" id="MF_02042"/>
    </source>
</evidence>
<keyword evidence="18" id="KW-1185">Reference proteome</keyword>
<keyword evidence="8 12" id="KW-0694">RNA-binding</keyword>
<accession>A0A892ZKB5</accession>
<dbReference type="InterPro" id="IPR035587">
    <property type="entry name" value="DUS-like_FMN-bd"/>
</dbReference>
<evidence type="ECO:0000256" key="10">
    <source>
        <dbReference type="ARBA" id="ARBA00048205"/>
    </source>
</evidence>
<dbReference type="HAMAP" id="MF_02042">
    <property type="entry name" value="DusB_subfam"/>
    <property type="match status" value="1"/>
</dbReference>
<dbReference type="GO" id="GO:0000049">
    <property type="term" value="F:tRNA binding"/>
    <property type="evidence" value="ECO:0007669"/>
    <property type="project" value="UniProtKB-UniRule"/>
</dbReference>
<gene>
    <name evidence="12 17" type="primary">dusB</name>
    <name evidence="17" type="ORF">JQU52_01490</name>
</gene>
<comment type="cofactor">
    <cofactor evidence="1 12 13 15">
        <name>FMN</name>
        <dbReference type="ChEBI" id="CHEBI:58210"/>
    </cofactor>
</comment>
<keyword evidence="15" id="KW-0547">Nucleotide-binding</keyword>
<dbReference type="InterPro" id="IPR024036">
    <property type="entry name" value="tRNA-dHydroUridine_Synthase_C"/>
</dbReference>
<protein>
    <recommendedName>
        <fullName evidence="12">tRNA-dihydrouridine synthase B</fullName>
        <ecNumber evidence="12">1.3.1.-</ecNumber>
    </recommendedName>
</protein>
<evidence type="ECO:0000256" key="13">
    <source>
        <dbReference type="PIRNR" id="PIRNR006621"/>
    </source>
</evidence>
<comment type="function">
    <text evidence="2 12 13">Catalyzes the synthesis of 5,6-dihydrouridine (D), a modified base found in the D-loop of most tRNAs, via the reduction of the C5-C6 double bond in target uridines.</text>
</comment>
<keyword evidence="7 12" id="KW-0521">NADP</keyword>
<evidence type="ECO:0000256" key="1">
    <source>
        <dbReference type="ARBA" id="ARBA00001917"/>
    </source>
</evidence>
<evidence type="ECO:0000256" key="6">
    <source>
        <dbReference type="ARBA" id="ARBA00022694"/>
    </source>
</evidence>
<dbReference type="Pfam" id="PF01207">
    <property type="entry name" value="Dus"/>
    <property type="match status" value="1"/>
</dbReference>
<keyword evidence="9 12" id="KW-0560">Oxidoreductase</keyword>
<dbReference type="PIRSF" id="PIRSF006621">
    <property type="entry name" value="Dus"/>
    <property type="match status" value="1"/>
</dbReference>
<feature type="binding site" evidence="12 15">
    <location>
        <begin position="16"/>
        <end position="18"/>
    </location>
    <ligand>
        <name>FMN</name>
        <dbReference type="ChEBI" id="CHEBI:58210"/>
    </ligand>
</feature>
<keyword evidence="6 12" id="KW-0819">tRNA processing</keyword>
<dbReference type="PANTHER" id="PTHR45846:SF1">
    <property type="entry name" value="TRNA-DIHYDROURIDINE(47) SYNTHASE [NAD(P)(+)]-LIKE"/>
    <property type="match status" value="1"/>
</dbReference>
<dbReference type="EC" id="1.3.1.-" evidence="12"/>
<comment type="catalytic activity">
    <reaction evidence="10 12">
        <text>a 5,6-dihydrouridine in tRNA + NADP(+) = a uridine in tRNA + NADPH + H(+)</text>
        <dbReference type="Rhea" id="RHEA:23624"/>
        <dbReference type="Rhea" id="RHEA-COMP:13339"/>
        <dbReference type="Rhea" id="RHEA-COMP:13887"/>
        <dbReference type="ChEBI" id="CHEBI:15378"/>
        <dbReference type="ChEBI" id="CHEBI:57783"/>
        <dbReference type="ChEBI" id="CHEBI:58349"/>
        <dbReference type="ChEBI" id="CHEBI:65315"/>
        <dbReference type="ChEBI" id="CHEBI:74443"/>
    </reaction>
</comment>
<evidence type="ECO:0000256" key="8">
    <source>
        <dbReference type="ARBA" id="ARBA00022884"/>
    </source>
</evidence>
<evidence type="ECO:0000256" key="11">
    <source>
        <dbReference type="ARBA" id="ARBA00048802"/>
    </source>
</evidence>
<comment type="similarity">
    <text evidence="12">Belongs to the Dus family. DusB subfamily.</text>
</comment>
<dbReference type="Gene3D" id="3.20.20.70">
    <property type="entry name" value="Aldolase class I"/>
    <property type="match status" value="1"/>
</dbReference>